<proteinExistence type="inferred from homology"/>
<sequence length="117" mass="13651">MPFYQLVCIAAHYPEYKHIKDLVTRAASHVLDNGGVVRRLDSWGTRTLPQRMRRAKMYYNIGDYWTMQFDASPSTLRGLNSIMRHDPRVIRWTSLKVGEKVEDVLMTGQKTVDHSRI</sequence>
<reference evidence="2" key="1">
    <citation type="submission" date="2014-01" db="EMBL/GenBank/DDBJ databases">
        <title>The genome of the white-rot fungus Pycnoporus cinnabarinus: a basidiomycete model with a versatile arsenal for lignocellulosic biomass breakdown.</title>
        <authorList>
            <person name="Levasseur A."/>
            <person name="Lomascolo A."/>
            <person name="Ruiz-Duenas F.J."/>
            <person name="Uzan E."/>
            <person name="Piumi F."/>
            <person name="Kues U."/>
            <person name="Ram A.F.J."/>
            <person name="Murat C."/>
            <person name="Haon M."/>
            <person name="Benoit I."/>
            <person name="Arfi Y."/>
            <person name="Chevret D."/>
            <person name="Drula E."/>
            <person name="Kwon M.J."/>
            <person name="Gouret P."/>
            <person name="Lesage-Meessen L."/>
            <person name="Lombard V."/>
            <person name="Mariette J."/>
            <person name="Noirot C."/>
            <person name="Park J."/>
            <person name="Patyshakuliyeva A."/>
            <person name="Wieneger R.A.B."/>
            <person name="Wosten H.A.B."/>
            <person name="Martin F."/>
            <person name="Coutinho P.M."/>
            <person name="de Vries R."/>
            <person name="Martinez A.T."/>
            <person name="Klopp C."/>
            <person name="Pontarotti P."/>
            <person name="Henrissat B."/>
            <person name="Record E."/>
        </authorList>
    </citation>
    <scope>NUCLEOTIDE SEQUENCE [LARGE SCALE GENOMIC DNA]</scope>
    <source>
        <strain evidence="2">BRFM137</strain>
    </source>
</reference>
<evidence type="ECO:0008006" key="4">
    <source>
        <dbReference type="Google" id="ProtNLM"/>
    </source>
</evidence>
<evidence type="ECO:0000256" key="1">
    <source>
        <dbReference type="ARBA" id="ARBA00009512"/>
    </source>
</evidence>
<dbReference type="GO" id="GO:0005763">
    <property type="term" value="C:mitochondrial small ribosomal subunit"/>
    <property type="evidence" value="ECO:0007669"/>
    <property type="project" value="TreeGrafter"/>
</dbReference>
<dbReference type="Proteomes" id="UP000029665">
    <property type="component" value="Unassembled WGS sequence"/>
</dbReference>
<dbReference type="HOGENOM" id="CLU_126331_2_1_1"/>
<dbReference type="InterPro" id="IPR000529">
    <property type="entry name" value="Ribosomal_bS6"/>
</dbReference>
<dbReference type="GO" id="GO:0006412">
    <property type="term" value="P:translation"/>
    <property type="evidence" value="ECO:0007669"/>
    <property type="project" value="InterPro"/>
</dbReference>
<dbReference type="AlphaFoldDB" id="A0A060SAK9"/>
<dbReference type="GO" id="GO:0003735">
    <property type="term" value="F:structural constituent of ribosome"/>
    <property type="evidence" value="ECO:0007669"/>
    <property type="project" value="InterPro"/>
</dbReference>
<dbReference type="PANTHER" id="PTHR21011">
    <property type="entry name" value="MITOCHONDRIAL 28S RIBOSOMAL PROTEIN S6"/>
    <property type="match status" value="1"/>
</dbReference>
<protein>
    <recommendedName>
        <fullName evidence="4">Ribosomal protein S6</fullName>
    </recommendedName>
</protein>
<dbReference type="InterPro" id="IPR014717">
    <property type="entry name" value="Transl_elong_EF1B/ribsomal_bS6"/>
</dbReference>
<dbReference type="Pfam" id="PF01250">
    <property type="entry name" value="Ribosomal_S6"/>
    <property type="match status" value="1"/>
</dbReference>
<dbReference type="OrthoDB" id="10259681at2759"/>
<dbReference type="Gene3D" id="3.30.70.60">
    <property type="match status" value="1"/>
</dbReference>
<comment type="similarity">
    <text evidence="1">Belongs to the bacterial ribosomal protein bS6 family.</text>
</comment>
<evidence type="ECO:0000313" key="2">
    <source>
        <dbReference type="EMBL" id="CDO69289.1"/>
    </source>
</evidence>
<keyword evidence="3" id="KW-1185">Reference proteome</keyword>
<dbReference type="STRING" id="5643.A0A060SAK9"/>
<dbReference type="InterPro" id="IPR035980">
    <property type="entry name" value="Ribosomal_bS6_sf"/>
</dbReference>
<comment type="caution">
    <text evidence="2">The sequence shown here is derived from an EMBL/GenBank/DDBJ whole genome shotgun (WGS) entry which is preliminary data.</text>
</comment>
<accession>A0A060SAK9</accession>
<dbReference type="GO" id="GO:0070181">
    <property type="term" value="F:small ribosomal subunit rRNA binding"/>
    <property type="evidence" value="ECO:0007669"/>
    <property type="project" value="TreeGrafter"/>
</dbReference>
<dbReference type="CDD" id="cd15465">
    <property type="entry name" value="bS6_mito"/>
    <property type="match status" value="1"/>
</dbReference>
<evidence type="ECO:0000313" key="3">
    <source>
        <dbReference type="Proteomes" id="UP000029665"/>
    </source>
</evidence>
<dbReference type="EMBL" id="CCBP010000035">
    <property type="protein sequence ID" value="CDO69289.1"/>
    <property type="molecule type" value="Genomic_DNA"/>
</dbReference>
<gene>
    <name evidence="2" type="ORF">BN946_scf184976.g8</name>
</gene>
<dbReference type="OMA" id="HQIGDYW"/>
<organism evidence="2 3">
    <name type="scientific">Pycnoporus cinnabarinus</name>
    <name type="common">Cinnabar-red polypore</name>
    <name type="synonym">Trametes cinnabarina</name>
    <dbReference type="NCBI Taxonomy" id="5643"/>
    <lineage>
        <taxon>Eukaryota</taxon>
        <taxon>Fungi</taxon>
        <taxon>Dikarya</taxon>
        <taxon>Basidiomycota</taxon>
        <taxon>Agaricomycotina</taxon>
        <taxon>Agaricomycetes</taxon>
        <taxon>Polyporales</taxon>
        <taxon>Polyporaceae</taxon>
        <taxon>Trametes</taxon>
    </lineage>
</organism>
<dbReference type="SUPFAM" id="SSF54995">
    <property type="entry name" value="Ribosomal protein S6"/>
    <property type="match status" value="1"/>
</dbReference>
<name>A0A060SAK9_PYCCI</name>
<dbReference type="PANTHER" id="PTHR21011:SF1">
    <property type="entry name" value="SMALL RIBOSOMAL SUBUNIT PROTEIN BS6M"/>
    <property type="match status" value="1"/>
</dbReference>